<reference evidence="1 2" key="1">
    <citation type="submission" date="2023-01" db="EMBL/GenBank/DDBJ databases">
        <title>Analysis of 21 Apiospora genomes using comparative genomics revels a genus with tremendous synthesis potential of carbohydrate active enzymes and secondary metabolites.</title>
        <authorList>
            <person name="Sorensen T."/>
        </authorList>
    </citation>
    <scope>NUCLEOTIDE SEQUENCE [LARGE SCALE GENOMIC DNA]</scope>
    <source>
        <strain evidence="1 2">CBS 117206</strain>
    </source>
</reference>
<proteinExistence type="predicted"/>
<dbReference type="EMBL" id="JAQQWP010000009">
    <property type="protein sequence ID" value="KAK8101240.1"/>
    <property type="molecule type" value="Genomic_DNA"/>
</dbReference>
<keyword evidence="2" id="KW-1185">Reference proteome</keyword>
<evidence type="ECO:0000313" key="1">
    <source>
        <dbReference type="EMBL" id="KAK8101240.1"/>
    </source>
</evidence>
<protein>
    <submittedName>
        <fullName evidence="1">Uncharacterized protein</fullName>
    </submittedName>
</protein>
<organism evidence="1 2">
    <name type="scientific">Apiospora kogelbergensis</name>
    <dbReference type="NCBI Taxonomy" id="1337665"/>
    <lineage>
        <taxon>Eukaryota</taxon>
        <taxon>Fungi</taxon>
        <taxon>Dikarya</taxon>
        <taxon>Ascomycota</taxon>
        <taxon>Pezizomycotina</taxon>
        <taxon>Sordariomycetes</taxon>
        <taxon>Xylariomycetidae</taxon>
        <taxon>Amphisphaeriales</taxon>
        <taxon>Apiosporaceae</taxon>
        <taxon>Apiospora</taxon>
    </lineage>
</organism>
<dbReference type="Proteomes" id="UP001392437">
    <property type="component" value="Unassembled WGS sequence"/>
</dbReference>
<sequence length="112" mass="11849">MQCVYPISGSHGAAPRFLYYFPCLIHGLVQRYPKLMAGAAAYCISYAGATASHAVLLATIAESSSHSLANNYIKQNATGPVLAGRVLDQDVDATFAVVGAGCRLDRLTREDG</sequence>
<accession>A0AAW0QF09</accession>
<dbReference type="AlphaFoldDB" id="A0AAW0QF09"/>
<name>A0AAW0QF09_9PEZI</name>
<comment type="caution">
    <text evidence="1">The sequence shown here is derived from an EMBL/GenBank/DDBJ whole genome shotgun (WGS) entry which is preliminary data.</text>
</comment>
<gene>
    <name evidence="1" type="ORF">PG999_011614</name>
</gene>
<evidence type="ECO:0000313" key="2">
    <source>
        <dbReference type="Proteomes" id="UP001392437"/>
    </source>
</evidence>